<keyword evidence="2" id="KW-1185">Reference proteome</keyword>
<sequence>MSSKHHAVLPVLCTLFTAWRLLSGTRHRLIRDAALWLRAPADRRPTWRER</sequence>
<dbReference type="EMBL" id="JAGIZB010000045">
    <property type="protein sequence ID" value="MBP0447620.1"/>
    <property type="molecule type" value="Genomic_DNA"/>
</dbReference>
<organism evidence="1 2">
    <name type="scientific">Pararoseomonas baculiformis</name>
    <dbReference type="NCBI Taxonomy" id="2820812"/>
    <lineage>
        <taxon>Bacteria</taxon>
        <taxon>Pseudomonadati</taxon>
        <taxon>Pseudomonadota</taxon>
        <taxon>Alphaproteobacteria</taxon>
        <taxon>Acetobacterales</taxon>
        <taxon>Acetobacteraceae</taxon>
        <taxon>Pararoseomonas</taxon>
    </lineage>
</organism>
<dbReference type="RefSeq" id="WP_209381887.1">
    <property type="nucleotide sequence ID" value="NZ_JAGIZB010000045.1"/>
</dbReference>
<evidence type="ECO:0000313" key="2">
    <source>
        <dbReference type="Proteomes" id="UP000681594"/>
    </source>
</evidence>
<name>A0ABS4AKS8_9PROT</name>
<protein>
    <submittedName>
        <fullName evidence="1">Uncharacterized protein</fullName>
    </submittedName>
</protein>
<evidence type="ECO:0000313" key="1">
    <source>
        <dbReference type="EMBL" id="MBP0447620.1"/>
    </source>
</evidence>
<gene>
    <name evidence="1" type="ORF">J8J14_22945</name>
</gene>
<dbReference type="Proteomes" id="UP000681594">
    <property type="component" value="Unassembled WGS sequence"/>
</dbReference>
<accession>A0ABS4AKS8</accession>
<proteinExistence type="predicted"/>
<comment type="caution">
    <text evidence="1">The sequence shown here is derived from an EMBL/GenBank/DDBJ whole genome shotgun (WGS) entry which is preliminary data.</text>
</comment>
<reference evidence="1 2" key="1">
    <citation type="submission" date="2021-03" db="EMBL/GenBank/DDBJ databases">
        <authorList>
            <person name="So Y."/>
        </authorList>
    </citation>
    <scope>NUCLEOTIDE SEQUENCE [LARGE SCALE GENOMIC DNA]</scope>
    <source>
        <strain evidence="1 2">SSH11</strain>
    </source>
</reference>